<sequence>MCSDHNGYIDIPDNNECVLIVSRLRQC</sequence>
<keyword evidence="2" id="KW-1185">Reference proteome</keyword>
<dbReference type="Proteomes" id="UP000823773">
    <property type="component" value="Unassembled WGS sequence"/>
</dbReference>
<protein>
    <submittedName>
        <fullName evidence="1">Uncharacterized protein</fullName>
    </submittedName>
</protein>
<proteinExistence type="predicted"/>
<organism evidence="1 2">
    <name type="scientific">Ensifer adhaerens</name>
    <name type="common">Sinorhizobium morelense</name>
    <dbReference type="NCBI Taxonomy" id="106592"/>
    <lineage>
        <taxon>Bacteria</taxon>
        <taxon>Pseudomonadati</taxon>
        <taxon>Pseudomonadota</taxon>
        <taxon>Alphaproteobacteria</taxon>
        <taxon>Hyphomicrobiales</taxon>
        <taxon>Rhizobiaceae</taxon>
        <taxon>Sinorhizobium/Ensifer group</taxon>
        <taxon>Ensifer</taxon>
    </lineage>
</organism>
<accession>A0ACC5SZI6</accession>
<gene>
    <name evidence="1" type="ORF">J2Z19_003755</name>
</gene>
<comment type="caution">
    <text evidence="1">The sequence shown here is derived from an EMBL/GenBank/DDBJ whole genome shotgun (WGS) entry which is preliminary data.</text>
</comment>
<dbReference type="EMBL" id="JAGGJR010000006">
    <property type="protein sequence ID" value="MBP1874031.1"/>
    <property type="molecule type" value="Genomic_DNA"/>
</dbReference>
<evidence type="ECO:0000313" key="1">
    <source>
        <dbReference type="EMBL" id="MBP1874031.1"/>
    </source>
</evidence>
<reference evidence="1" key="1">
    <citation type="submission" date="2021-03" db="EMBL/GenBank/DDBJ databases">
        <title>Genomic Encyclopedia of Type Strains, Phase IV (KMG-IV): sequencing the most valuable type-strain genomes for metagenomic binning, comparative biology and taxonomic classification.</title>
        <authorList>
            <person name="Goeker M."/>
        </authorList>
    </citation>
    <scope>NUCLEOTIDE SEQUENCE</scope>
    <source>
        <strain evidence="1">DSM 18131</strain>
    </source>
</reference>
<name>A0ACC5SZI6_ENSAD</name>
<evidence type="ECO:0000313" key="2">
    <source>
        <dbReference type="Proteomes" id="UP000823773"/>
    </source>
</evidence>